<evidence type="ECO:0000313" key="1">
    <source>
        <dbReference type="EMBL" id="CAB4126962.1"/>
    </source>
</evidence>
<name>A0A6J5L020_9CAUD</name>
<proteinExistence type="predicted"/>
<protein>
    <submittedName>
        <fullName evidence="1">Neck protein</fullName>
    </submittedName>
</protein>
<sequence>MALASRQDLKEYCLRALGDPVININVEDYQLEDRIDEALEYWRLYHPEGIEQVYAKYLISATSLNLTTNNGSAFQLSEIVTGQTSGATALVVDEGAQVGSRKSTGNLLLVTSISGTFQDGEIIKGSASNVSATLTATNSVTKGIYDNKYITLPDLMYGVTRVIPMAQASSSKNMFDLQYQLRLHDLYDVTSTSMIYYKTVMQHLDMLDFELNAKPDIRFNRFTNQLHLDIKWSSDGLVGQYILVDGYGALDPVTYPRLYNEIILKHYTTALFKKQWGTNLKKFGGLQLPGGVTLDGQSLYDEAVGEIKDLEEELLLKAAPCDFFMG</sequence>
<accession>A0A6J5L020</accession>
<reference evidence="1" key="1">
    <citation type="submission" date="2020-04" db="EMBL/GenBank/DDBJ databases">
        <authorList>
            <person name="Chiriac C."/>
            <person name="Salcher M."/>
            <person name="Ghai R."/>
            <person name="Kavagutti S V."/>
        </authorList>
    </citation>
    <scope>NUCLEOTIDE SEQUENCE</scope>
</reference>
<dbReference type="EMBL" id="LR796208">
    <property type="protein sequence ID" value="CAB4126962.1"/>
    <property type="molecule type" value="Genomic_DNA"/>
</dbReference>
<gene>
    <name evidence="1" type="ORF">UFOVP84_38</name>
</gene>
<organism evidence="1">
    <name type="scientific">uncultured Caudovirales phage</name>
    <dbReference type="NCBI Taxonomy" id="2100421"/>
    <lineage>
        <taxon>Viruses</taxon>
        <taxon>Duplodnaviria</taxon>
        <taxon>Heunggongvirae</taxon>
        <taxon>Uroviricota</taxon>
        <taxon>Caudoviricetes</taxon>
        <taxon>Peduoviridae</taxon>
        <taxon>Maltschvirus</taxon>
        <taxon>Maltschvirus maltsch</taxon>
    </lineage>
</organism>